<evidence type="ECO:0000313" key="3">
    <source>
        <dbReference type="Proteomes" id="UP000280307"/>
    </source>
</evidence>
<evidence type="ECO:0000313" key="2">
    <source>
        <dbReference type="EMBL" id="RRR74182.1"/>
    </source>
</evidence>
<keyword evidence="1" id="KW-0472">Membrane</keyword>
<proteinExistence type="predicted"/>
<dbReference type="EMBL" id="RSAS01000290">
    <property type="protein sequence ID" value="RRR74182.1"/>
    <property type="molecule type" value="Genomic_DNA"/>
</dbReference>
<reference evidence="2 3" key="1">
    <citation type="submission" date="2018-12" db="EMBL/GenBank/DDBJ databases">
        <title>Genome Sequence of Candidatus Viridilinea halotolerans isolated from saline sulfide-rich spring.</title>
        <authorList>
            <person name="Grouzdev D.S."/>
            <person name="Burganskaya E.I."/>
            <person name="Krutkina M.S."/>
            <person name="Sukhacheva M.V."/>
            <person name="Gorlenko V.M."/>
        </authorList>
    </citation>
    <scope>NUCLEOTIDE SEQUENCE [LARGE SCALE GENOMIC DNA]</scope>
    <source>
        <strain evidence="2">Chok-6</strain>
    </source>
</reference>
<keyword evidence="1" id="KW-0812">Transmembrane</keyword>
<dbReference type="Pfam" id="PF04977">
    <property type="entry name" value="DivIC"/>
    <property type="match status" value="1"/>
</dbReference>
<keyword evidence="1" id="KW-1133">Transmembrane helix</keyword>
<feature type="transmembrane region" description="Helical" evidence="1">
    <location>
        <begin position="43"/>
        <end position="64"/>
    </location>
</feature>
<organism evidence="2 3">
    <name type="scientific">Candidatus Viridilinea halotolerans</name>
    <dbReference type="NCBI Taxonomy" id="2491704"/>
    <lineage>
        <taxon>Bacteria</taxon>
        <taxon>Bacillati</taxon>
        <taxon>Chloroflexota</taxon>
        <taxon>Chloroflexia</taxon>
        <taxon>Chloroflexales</taxon>
        <taxon>Chloroflexineae</taxon>
        <taxon>Oscillochloridaceae</taxon>
        <taxon>Candidatus Viridilinea</taxon>
    </lineage>
</organism>
<sequence length="166" mass="18595">MKRLRSHASRRIFGLGSRRRTTEHSMPFAERSAFILHLVSKNALAFGLAALMVISIGLLMVNFVGQVLQSARLDARRAEMEAEVAAIRAENGRLTGLVEYTESPVYTEMVARSQLGFAREGDVVILSRSEPVTPPDFLPSTEELISPVLAPQPENWRLWWRAFFPG</sequence>
<dbReference type="Proteomes" id="UP000280307">
    <property type="component" value="Unassembled WGS sequence"/>
</dbReference>
<dbReference type="AlphaFoldDB" id="A0A426U329"/>
<accession>A0A426U329</accession>
<evidence type="ECO:0000256" key="1">
    <source>
        <dbReference type="SAM" id="Phobius"/>
    </source>
</evidence>
<protein>
    <submittedName>
        <fullName evidence="2">Septum formation initiator family protein</fullName>
    </submittedName>
</protein>
<comment type="caution">
    <text evidence="2">The sequence shown here is derived from an EMBL/GenBank/DDBJ whole genome shotgun (WGS) entry which is preliminary data.</text>
</comment>
<dbReference type="InterPro" id="IPR007060">
    <property type="entry name" value="FtsL/DivIC"/>
</dbReference>
<name>A0A426U329_9CHLR</name>
<gene>
    <name evidence="2" type="ORF">EI684_07585</name>
</gene>